<dbReference type="Pfam" id="PF14976">
    <property type="entry name" value="YPEH2ZP"/>
    <property type="match status" value="1"/>
</dbReference>
<name>A0A507DSB3_9FUNG</name>
<evidence type="ECO:0000256" key="1">
    <source>
        <dbReference type="ARBA" id="ARBA00006888"/>
    </source>
</evidence>
<accession>A0A507DSB3</accession>
<dbReference type="PANTHER" id="PTHR31841:SF1">
    <property type="entry name" value="PROTEIN FAM72A-RELATED"/>
    <property type="match status" value="1"/>
</dbReference>
<dbReference type="Proteomes" id="UP000318582">
    <property type="component" value="Unassembled WGS sequence"/>
</dbReference>
<organism evidence="3 4">
    <name type="scientific">Powellomyces hirtus</name>
    <dbReference type="NCBI Taxonomy" id="109895"/>
    <lineage>
        <taxon>Eukaryota</taxon>
        <taxon>Fungi</taxon>
        <taxon>Fungi incertae sedis</taxon>
        <taxon>Chytridiomycota</taxon>
        <taxon>Chytridiomycota incertae sedis</taxon>
        <taxon>Chytridiomycetes</taxon>
        <taxon>Spizellomycetales</taxon>
        <taxon>Powellomycetaceae</taxon>
        <taxon>Powellomyces</taxon>
    </lineage>
</organism>
<evidence type="ECO:0000313" key="3">
    <source>
        <dbReference type="EMBL" id="TPX54142.1"/>
    </source>
</evidence>
<dbReference type="AlphaFoldDB" id="A0A507DSB3"/>
<gene>
    <name evidence="3" type="ORF">PhCBS80983_g06022</name>
</gene>
<feature type="compositionally biased region" description="Low complexity" evidence="2">
    <location>
        <begin position="42"/>
        <end position="73"/>
    </location>
</feature>
<dbReference type="InterPro" id="IPR026768">
    <property type="entry name" value="YPEH2ZP"/>
</dbReference>
<proteinExistence type="inferred from homology"/>
<protein>
    <submittedName>
        <fullName evidence="3">Uncharacterized protein</fullName>
    </submittedName>
</protein>
<evidence type="ECO:0000313" key="4">
    <source>
        <dbReference type="Proteomes" id="UP000318582"/>
    </source>
</evidence>
<feature type="region of interest" description="Disordered" evidence="2">
    <location>
        <begin position="1"/>
        <end position="104"/>
    </location>
</feature>
<sequence length="166" mass="18193">MSSSSSYIPRPRAHPNPPSSARRRNGDQQQLQQRPRSAAYDSLTPSGPSLLQPPSGPTMASSSANNSTYNYSSRRPIAESPMARSRQNFDHSHHQYQYTTPPPPSMPVPSAVPAAASHHHPQFRSKMVCTLSCRHCTNVVCSRGMKAILLGDLRVELYSTDSPPAK</sequence>
<keyword evidence="4" id="KW-1185">Reference proteome</keyword>
<evidence type="ECO:0000256" key="2">
    <source>
        <dbReference type="SAM" id="MobiDB-lite"/>
    </source>
</evidence>
<comment type="caution">
    <text evidence="3">The sequence shown here is derived from an EMBL/GenBank/DDBJ whole genome shotgun (WGS) entry which is preliminary data.</text>
</comment>
<dbReference type="PANTHER" id="PTHR31841">
    <property type="entry name" value="PROTEIN FAM72A-RELATED"/>
    <property type="match status" value="1"/>
</dbReference>
<dbReference type="EMBL" id="QEAQ01000168">
    <property type="protein sequence ID" value="TPX54142.1"/>
    <property type="molecule type" value="Genomic_DNA"/>
</dbReference>
<comment type="similarity">
    <text evidence="1">Belongs to the FAM72 family.</text>
</comment>
<reference evidence="3 4" key="1">
    <citation type="journal article" date="2019" name="Sci. Rep.">
        <title>Comparative genomics of chytrid fungi reveal insights into the obligate biotrophic and pathogenic lifestyle of Synchytrium endobioticum.</title>
        <authorList>
            <person name="van de Vossenberg B.T.L.H."/>
            <person name="Warris S."/>
            <person name="Nguyen H.D.T."/>
            <person name="van Gent-Pelzer M.P.E."/>
            <person name="Joly D.L."/>
            <person name="van de Geest H.C."/>
            <person name="Bonants P.J.M."/>
            <person name="Smith D.S."/>
            <person name="Levesque C.A."/>
            <person name="van der Lee T.A.J."/>
        </authorList>
    </citation>
    <scope>NUCLEOTIDE SEQUENCE [LARGE SCALE GENOMIC DNA]</scope>
    <source>
        <strain evidence="3 4">CBS 809.83</strain>
    </source>
</reference>
<dbReference type="GO" id="GO:0005829">
    <property type="term" value="C:cytosol"/>
    <property type="evidence" value="ECO:0007669"/>
    <property type="project" value="TreeGrafter"/>
</dbReference>